<dbReference type="EMBL" id="AVCI01000006">
    <property type="protein sequence ID" value="KFN43070.1"/>
    <property type="molecule type" value="Genomic_DNA"/>
</dbReference>
<organism evidence="2 3">
    <name type="scientific">Arenimonas oryziterrae DSM 21050 = YC6267</name>
    <dbReference type="NCBI Taxonomy" id="1121015"/>
    <lineage>
        <taxon>Bacteria</taxon>
        <taxon>Pseudomonadati</taxon>
        <taxon>Pseudomonadota</taxon>
        <taxon>Gammaproteobacteria</taxon>
        <taxon>Lysobacterales</taxon>
        <taxon>Lysobacteraceae</taxon>
        <taxon>Arenimonas</taxon>
    </lineage>
</organism>
<dbReference type="eggNOG" id="ENOG50303H9">
    <property type="taxonomic scope" value="Bacteria"/>
</dbReference>
<reference evidence="2 3" key="1">
    <citation type="submission" date="2013-09" db="EMBL/GenBank/DDBJ databases">
        <title>Genome sequencing of Arenimonas oryziterrae.</title>
        <authorList>
            <person name="Chen F."/>
            <person name="Wang G."/>
        </authorList>
    </citation>
    <scope>NUCLEOTIDE SEQUENCE [LARGE SCALE GENOMIC DNA]</scope>
    <source>
        <strain evidence="2 3">YC6267</strain>
    </source>
</reference>
<accession>A0A091BFB8</accession>
<sequence>MTDGRNLFLVAGAALSALASLLHLGCIVFGASWYRFFGAGERMAQMADAGRWRPALITLFIAGVLALWAAYALSGAGVIARLPLLRTALCAITAAYLLRGTVILPVMKLFPDNSPAFWWWSSAICLSIGLTHLVGLVQSWSRLSTH</sequence>
<feature type="transmembrane region" description="Helical" evidence="1">
    <location>
        <begin position="117"/>
        <end position="137"/>
    </location>
</feature>
<keyword evidence="1" id="KW-1133">Transmembrane helix</keyword>
<evidence type="ECO:0000313" key="3">
    <source>
        <dbReference type="Proteomes" id="UP000029385"/>
    </source>
</evidence>
<dbReference type="RefSeq" id="WP_022970026.1">
    <property type="nucleotide sequence ID" value="NZ_ATVD01000005.1"/>
</dbReference>
<feature type="transmembrane region" description="Helical" evidence="1">
    <location>
        <begin position="85"/>
        <end position="105"/>
    </location>
</feature>
<dbReference type="STRING" id="1121015.GCA_000420545_02419"/>
<evidence type="ECO:0000313" key="2">
    <source>
        <dbReference type="EMBL" id="KFN43070.1"/>
    </source>
</evidence>
<protein>
    <submittedName>
        <fullName evidence="2">Uncharacterized protein</fullName>
    </submittedName>
</protein>
<proteinExistence type="predicted"/>
<gene>
    <name evidence="2" type="ORF">N789_10940</name>
</gene>
<dbReference type="AlphaFoldDB" id="A0A091BFB8"/>
<name>A0A091BFB8_9GAMM</name>
<keyword evidence="1" id="KW-0812">Transmembrane</keyword>
<dbReference type="OrthoDB" id="5457135at2"/>
<comment type="caution">
    <text evidence="2">The sequence shown here is derived from an EMBL/GenBank/DDBJ whole genome shotgun (WGS) entry which is preliminary data.</text>
</comment>
<dbReference type="PATRIC" id="fig|1121015.4.peg.1667"/>
<dbReference type="Proteomes" id="UP000029385">
    <property type="component" value="Unassembled WGS sequence"/>
</dbReference>
<feature type="transmembrane region" description="Helical" evidence="1">
    <location>
        <begin position="54"/>
        <end position="73"/>
    </location>
</feature>
<evidence type="ECO:0000256" key="1">
    <source>
        <dbReference type="SAM" id="Phobius"/>
    </source>
</evidence>
<keyword evidence="3" id="KW-1185">Reference proteome</keyword>
<keyword evidence="1" id="KW-0472">Membrane</keyword>